<dbReference type="Proteomes" id="UP000515154">
    <property type="component" value="Linkage group LG12"/>
</dbReference>
<evidence type="ECO:0000313" key="3">
    <source>
        <dbReference type="Proteomes" id="UP000515154"/>
    </source>
</evidence>
<sequence>MICACLSVIKCVLRVYVSAFCVLYVDVTLKKSEKVAVMEENVDNVNDKVLDMADKMKTDNEPVEKKMKVANDQENEADKTKESKNKRATNCRYKRLGISDDEAEKILQSDENGGRRTRSRSRVQTPEQSTRSRKLATPAKETKPAAKPGRKEKKAASAGDAAPAVADEEVKADGEKADEVKAEDAEPVEKEEAAAEDEVKEETADGEVKENDEHEKENDESKAEEADEEVKEEEKANEESSKEENAGTE</sequence>
<evidence type="ECO:0000256" key="1">
    <source>
        <dbReference type="SAM" id="MobiDB-lite"/>
    </source>
</evidence>
<feature type="signal peptide" evidence="2">
    <location>
        <begin position="1"/>
        <end position="19"/>
    </location>
</feature>
<dbReference type="RefSeq" id="XP_036363935.1">
    <property type="nucleotide sequence ID" value="XM_036508042.1"/>
</dbReference>
<dbReference type="AlphaFoldDB" id="A0A7E6F9H9"/>
<accession>A0A7E6F9H9</accession>
<keyword evidence="3" id="KW-1185">Reference proteome</keyword>
<feature type="compositionally biased region" description="Basic and acidic residues" evidence="1">
    <location>
        <begin position="232"/>
        <end position="249"/>
    </location>
</feature>
<proteinExistence type="predicted"/>
<reference evidence="4" key="1">
    <citation type="submission" date="2025-08" db="UniProtKB">
        <authorList>
            <consortium name="RefSeq"/>
        </authorList>
    </citation>
    <scope>IDENTIFICATION</scope>
</reference>
<name>A0A7E6F9H9_9MOLL</name>
<evidence type="ECO:0000313" key="4">
    <source>
        <dbReference type="RefSeq" id="XP_036363935.1"/>
    </source>
</evidence>
<evidence type="ECO:0000256" key="2">
    <source>
        <dbReference type="SAM" id="SignalP"/>
    </source>
</evidence>
<feature type="chain" id="PRO_5028902000" evidence="2">
    <location>
        <begin position="20"/>
        <end position="249"/>
    </location>
</feature>
<feature type="compositionally biased region" description="Basic and acidic residues" evidence="1">
    <location>
        <begin position="57"/>
        <end position="85"/>
    </location>
</feature>
<feature type="region of interest" description="Disordered" evidence="1">
    <location>
        <begin position="104"/>
        <end position="249"/>
    </location>
</feature>
<feature type="region of interest" description="Disordered" evidence="1">
    <location>
        <begin position="57"/>
        <end position="88"/>
    </location>
</feature>
<gene>
    <name evidence="4" type="primary">LOC115217874</name>
</gene>
<feature type="compositionally biased region" description="Low complexity" evidence="1">
    <location>
        <begin position="156"/>
        <end position="165"/>
    </location>
</feature>
<protein>
    <submittedName>
        <fullName evidence="4">Transcription factor iws-1 isoform X1</fullName>
    </submittedName>
</protein>
<organism evidence="3 4">
    <name type="scientific">Octopus sinensis</name>
    <name type="common">East Asian common octopus</name>
    <dbReference type="NCBI Taxonomy" id="2607531"/>
    <lineage>
        <taxon>Eukaryota</taxon>
        <taxon>Metazoa</taxon>
        <taxon>Spiralia</taxon>
        <taxon>Lophotrochozoa</taxon>
        <taxon>Mollusca</taxon>
        <taxon>Cephalopoda</taxon>
        <taxon>Coleoidea</taxon>
        <taxon>Octopodiformes</taxon>
        <taxon>Octopoda</taxon>
        <taxon>Incirrata</taxon>
        <taxon>Octopodidae</taxon>
        <taxon>Octopus</taxon>
    </lineage>
</organism>
<feature type="compositionally biased region" description="Basic and acidic residues" evidence="1">
    <location>
        <begin position="104"/>
        <end position="114"/>
    </location>
</feature>
<keyword evidence="2" id="KW-0732">Signal</keyword>
<feature type="compositionally biased region" description="Basic and acidic residues" evidence="1">
    <location>
        <begin position="201"/>
        <end position="224"/>
    </location>
</feature>
<feature type="compositionally biased region" description="Basic and acidic residues" evidence="1">
    <location>
        <begin position="168"/>
        <end position="193"/>
    </location>
</feature>